<evidence type="ECO:0000313" key="9">
    <source>
        <dbReference type="Proteomes" id="UP000010482"/>
    </source>
</evidence>
<evidence type="ECO:0000256" key="7">
    <source>
        <dbReference type="SAM" id="Phobius"/>
    </source>
</evidence>
<keyword evidence="5 7" id="KW-1133">Transmembrane helix</keyword>
<evidence type="ECO:0000256" key="2">
    <source>
        <dbReference type="ARBA" id="ARBA00022448"/>
    </source>
</evidence>
<proteinExistence type="predicted"/>
<feature type="transmembrane region" description="Helical" evidence="7">
    <location>
        <begin position="175"/>
        <end position="201"/>
    </location>
</feature>
<keyword evidence="3" id="KW-1003">Cell membrane</keyword>
<accession>K9YV04</accession>
<dbReference type="NCBIfam" id="NF004906">
    <property type="entry name" value="PRK06265.2-1"/>
    <property type="match status" value="1"/>
</dbReference>
<dbReference type="KEGG" id="dsl:Dacsa_2072"/>
<feature type="transmembrane region" description="Helical" evidence="7">
    <location>
        <begin position="135"/>
        <end position="163"/>
    </location>
</feature>
<dbReference type="InterPro" id="IPR002751">
    <property type="entry name" value="CbiM/NikMN"/>
</dbReference>
<dbReference type="OrthoDB" id="9809846at2"/>
<organism evidence="8 9">
    <name type="scientific">Dactylococcopsis salina (strain PCC 8305)</name>
    <name type="common">Myxobactron salinum</name>
    <dbReference type="NCBI Taxonomy" id="13035"/>
    <lineage>
        <taxon>Bacteria</taxon>
        <taxon>Bacillati</taxon>
        <taxon>Cyanobacteriota</taxon>
        <taxon>Cyanophyceae</taxon>
        <taxon>Nodosilineales</taxon>
        <taxon>Cymatolegaceae</taxon>
        <taxon>Dactylococcopsis</taxon>
    </lineage>
</organism>
<sequence length="215" mass="23187">MHIPDGILPPALTIGGYAVTGGLTWYALRQIDRYHEPSEEIPRASLLTAGFFVISLINIPIPPTSIHLILNGLVGVVLGYFAFPAILIGLFFQAVLFQHGGISSLGVNAAMMGLPALLAFQVFQFHKSFRKPAYWIPVFAFIAGAGALALSALMFAALVVTTIPVEISAELERKAIYIGLGSYALQAVAEGVFTTLLISFFQRVKPEILKLTIDN</sequence>
<feature type="transmembrane region" description="Helical" evidence="7">
    <location>
        <begin position="7"/>
        <end position="28"/>
    </location>
</feature>
<feature type="transmembrane region" description="Helical" evidence="7">
    <location>
        <begin position="102"/>
        <end position="123"/>
    </location>
</feature>
<name>K9YV04_DACS8</name>
<dbReference type="STRING" id="13035.Dacsa_2072"/>
<dbReference type="PATRIC" id="fig|13035.3.peg.2350"/>
<dbReference type="RefSeq" id="WP_015229708.1">
    <property type="nucleotide sequence ID" value="NC_019780.1"/>
</dbReference>
<dbReference type="HOGENOM" id="CLU_052508_1_0_3"/>
<dbReference type="PANTHER" id="PTHR34229">
    <property type="entry name" value="METAL TRANSPORT PROTEIN HI_1621-RELATED"/>
    <property type="match status" value="1"/>
</dbReference>
<evidence type="ECO:0000256" key="1">
    <source>
        <dbReference type="ARBA" id="ARBA00004651"/>
    </source>
</evidence>
<dbReference type="eggNOG" id="COG0310">
    <property type="taxonomic scope" value="Bacteria"/>
</dbReference>
<evidence type="ECO:0000256" key="3">
    <source>
        <dbReference type="ARBA" id="ARBA00022475"/>
    </source>
</evidence>
<dbReference type="Proteomes" id="UP000010482">
    <property type="component" value="Chromosome"/>
</dbReference>
<comment type="subcellular location">
    <subcellularLocation>
        <location evidence="1">Cell membrane</location>
        <topology evidence="1">Multi-pass membrane protein</topology>
    </subcellularLocation>
</comment>
<keyword evidence="6 7" id="KW-0472">Membrane</keyword>
<protein>
    <submittedName>
        <fullName evidence="8">ABC-type Co2+ transport system, permease component</fullName>
    </submittedName>
</protein>
<reference evidence="8" key="1">
    <citation type="submission" date="2012-04" db="EMBL/GenBank/DDBJ databases">
        <title>Finished genome of Dactylococcopsis salina PCC 8305.</title>
        <authorList>
            <consortium name="US DOE Joint Genome Institute"/>
            <person name="Gugger M."/>
            <person name="Coursin T."/>
            <person name="Rippka R."/>
            <person name="Tandeau De Marsac N."/>
            <person name="Huntemann M."/>
            <person name="Wei C.-L."/>
            <person name="Han J."/>
            <person name="Detter J.C."/>
            <person name="Han C."/>
            <person name="Tapia R."/>
            <person name="Daligault H."/>
            <person name="Chen A."/>
            <person name="Krypides N."/>
            <person name="Mavromatis K."/>
            <person name="Markowitz V."/>
            <person name="Szeto E."/>
            <person name="Ivanova N."/>
            <person name="Ovchinnikova G."/>
            <person name="Pagani I."/>
            <person name="Pati A."/>
            <person name="Goodwin L."/>
            <person name="Peters L."/>
            <person name="Pitluck S."/>
            <person name="Woyke T."/>
            <person name="Kerfeld C."/>
        </authorList>
    </citation>
    <scope>NUCLEOTIDE SEQUENCE [LARGE SCALE GENOMIC DNA]</scope>
    <source>
        <strain evidence="8">PCC 8305</strain>
    </source>
</reference>
<dbReference type="EMBL" id="CP003944">
    <property type="protein sequence ID" value="AFZ50714.1"/>
    <property type="molecule type" value="Genomic_DNA"/>
</dbReference>
<dbReference type="GO" id="GO:0000041">
    <property type="term" value="P:transition metal ion transport"/>
    <property type="evidence" value="ECO:0007669"/>
    <property type="project" value="InterPro"/>
</dbReference>
<dbReference type="Gene3D" id="1.10.1760.20">
    <property type="match status" value="1"/>
</dbReference>
<dbReference type="AlphaFoldDB" id="K9YV04"/>
<keyword evidence="4 7" id="KW-0812">Transmembrane</keyword>
<gene>
    <name evidence="8" type="ORF">Dacsa_2072</name>
</gene>
<dbReference type="Pfam" id="PF01891">
    <property type="entry name" value="CbiM"/>
    <property type="match status" value="1"/>
</dbReference>
<dbReference type="GO" id="GO:0005886">
    <property type="term" value="C:plasma membrane"/>
    <property type="evidence" value="ECO:0007669"/>
    <property type="project" value="UniProtKB-SubCell"/>
</dbReference>
<evidence type="ECO:0000256" key="6">
    <source>
        <dbReference type="ARBA" id="ARBA00023136"/>
    </source>
</evidence>
<keyword evidence="9" id="KW-1185">Reference proteome</keyword>
<keyword evidence="2" id="KW-0813">Transport</keyword>
<evidence type="ECO:0000256" key="5">
    <source>
        <dbReference type="ARBA" id="ARBA00022989"/>
    </source>
</evidence>
<dbReference type="PANTHER" id="PTHR34229:SF1">
    <property type="entry name" value="METAL TRANSPORT PROTEIN HI_1621-RELATED"/>
    <property type="match status" value="1"/>
</dbReference>
<evidence type="ECO:0000256" key="4">
    <source>
        <dbReference type="ARBA" id="ARBA00022692"/>
    </source>
</evidence>
<evidence type="ECO:0000313" key="8">
    <source>
        <dbReference type="EMBL" id="AFZ50714.1"/>
    </source>
</evidence>
<feature type="transmembrane region" description="Helical" evidence="7">
    <location>
        <begin position="40"/>
        <end position="61"/>
    </location>
</feature>
<feature type="transmembrane region" description="Helical" evidence="7">
    <location>
        <begin position="68"/>
        <end position="96"/>
    </location>
</feature>